<dbReference type="OrthoDB" id="1121797at2"/>
<feature type="transmembrane region" description="Helical" evidence="1">
    <location>
        <begin position="124"/>
        <end position="148"/>
    </location>
</feature>
<feature type="transmembrane region" description="Helical" evidence="1">
    <location>
        <begin position="32"/>
        <end position="53"/>
    </location>
</feature>
<evidence type="ECO:0000313" key="4">
    <source>
        <dbReference type="Proteomes" id="UP000186246"/>
    </source>
</evidence>
<dbReference type="Pfam" id="PF17319">
    <property type="entry name" value="DUF5362"/>
    <property type="match status" value="1"/>
</dbReference>
<proteinExistence type="predicted"/>
<dbReference type="STRING" id="551459.SAMN05421796_106100"/>
<gene>
    <name evidence="2" type="ORF">B0A70_08580</name>
    <name evidence="3" type="ORF">SAMN05421796_106100</name>
</gene>
<keyword evidence="1" id="KW-0812">Transmembrane</keyword>
<evidence type="ECO:0000313" key="3">
    <source>
        <dbReference type="EMBL" id="SIS92046.1"/>
    </source>
</evidence>
<reference evidence="2 5" key="1">
    <citation type="submission" date="2016-11" db="EMBL/GenBank/DDBJ databases">
        <title>Whole genomes of Flavobacteriaceae.</title>
        <authorList>
            <person name="Stine C."/>
            <person name="Li C."/>
            <person name="Tadesse D."/>
        </authorList>
    </citation>
    <scope>NUCLEOTIDE SEQUENCE [LARGE SCALE GENOMIC DNA]</scope>
    <source>
        <strain evidence="2 5">DSM 21068</strain>
    </source>
</reference>
<protein>
    <recommendedName>
        <fullName evidence="6">DUF5362 domain-containing protein</fullName>
    </recommendedName>
</protein>
<evidence type="ECO:0000313" key="5">
    <source>
        <dbReference type="Proteomes" id="UP000238314"/>
    </source>
</evidence>
<dbReference type="InterPro" id="IPR035287">
    <property type="entry name" value="DUF5362"/>
</dbReference>
<reference evidence="3" key="2">
    <citation type="submission" date="2017-01" db="EMBL/GenBank/DDBJ databases">
        <authorList>
            <person name="Mah S.A."/>
            <person name="Swanson W.J."/>
            <person name="Moy G.W."/>
            <person name="Vacquier V.D."/>
        </authorList>
    </citation>
    <scope>NUCLEOTIDE SEQUENCE [LARGE SCALE GENOMIC DNA]</scope>
    <source>
        <strain evidence="3">DSM 21068</strain>
    </source>
</reference>
<keyword evidence="1" id="KW-0472">Membrane</keyword>
<name>A0A1N7N0Z2_9FLAO</name>
<dbReference type="Proteomes" id="UP000238314">
    <property type="component" value="Unassembled WGS sequence"/>
</dbReference>
<dbReference type="EMBL" id="MUGO01000012">
    <property type="protein sequence ID" value="PQA93831.1"/>
    <property type="molecule type" value="Genomic_DNA"/>
</dbReference>
<evidence type="ECO:0000256" key="1">
    <source>
        <dbReference type="SAM" id="Phobius"/>
    </source>
</evidence>
<dbReference type="AlphaFoldDB" id="A0A1N7N0Z2"/>
<accession>A0A1N7N0Z2</accession>
<evidence type="ECO:0008006" key="6">
    <source>
        <dbReference type="Google" id="ProtNLM"/>
    </source>
</evidence>
<keyword evidence="5" id="KW-1185">Reference proteome</keyword>
<dbReference type="EMBL" id="FTOJ01000006">
    <property type="protein sequence ID" value="SIS92046.1"/>
    <property type="molecule type" value="Genomic_DNA"/>
</dbReference>
<keyword evidence="1" id="KW-1133">Transmembrane helix</keyword>
<evidence type="ECO:0000313" key="2">
    <source>
        <dbReference type="EMBL" id="PQA93831.1"/>
    </source>
</evidence>
<sequence length="153" mass="16734">METKSPFDQFDELRVDSAAKSFLVEAAKWTSFLAILGYIGIALMVVAALFMMTMGASMSSASSSLAPLGGGMFIGVIYLVFALLYFLPINYLYKFSSNMKHAISTNNQASLTSAFEYLKSHYKFIGIITLVVIGLYILMFLILMVTGVSSALM</sequence>
<organism evidence="3 4">
    <name type="scientific">Chryseobacterium piscicola</name>
    <dbReference type="NCBI Taxonomy" id="551459"/>
    <lineage>
        <taxon>Bacteria</taxon>
        <taxon>Pseudomonadati</taxon>
        <taxon>Bacteroidota</taxon>
        <taxon>Flavobacteriia</taxon>
        <taxon>Flavobacteriales</taxon>
        <taxon>Weeksellaceae</taxon>
        <taxon>Chryseobacterium group</taxon>
        <taxon>Chryseobacterium</taxon>
    </lineage>
</organism>
<dbReference type="Proteomes" id="UP000186246">
    <property type="component" value="Unassembled WGS sequence"/>
</dbReference>
<feature type="transmembrane region" description="Helical" evidence="1">
    <location>
        <begin position="65"/>
        <end position="87"/>
    </location>
</feature>
<reference evidence="4" key="3">
    <citation type="submission" date="2017-01" db="EMBL/GenBank/DDBJ databases">
        <authorList>
            <person name="Varghese N."/>
            <person name="Submissions S."/>
        </authorList>
    </citation>
    <scope>NUCLEOTIDE SEQUENCE [LARGE SCALE GENOMIC DNA]</scope>
    <source>
        <strain evidence="4">DSM 21068</strain>
    </source>
</reference>
<dbReference type="RefSeq" id="WP_076451987.1">
    <property type="nucleotide sequence ID" value="NZ_FTOJ01000006.1"/>
</dbReference>